<name>A0AAD8Y205_9STRA</name>
<sequence>MAFKGAPDSVALILFFVFWYAGNMKYNEYNTAALNAVGGKTSGLTMTVATMQLGVCAVYAMIVWAIKLNPAKLFGLQAPDKQSMPNVTQADLIKSMKLAFCAAGAHAATVFALGGDPLFGQIVKAAEPVLAAIVGTVFYNKAPTFYKVCCLPIIVGGVAFASLKKGGDGSYSLKFDVTALVFGMLANAFAAFKGGENSKLMADKGIAERYGGVGNQFAVTQILGFIILLPIMYATEGAKLPFFFDKLKTDSSLQFNLVMSGLAFFIYNELATYTLKVTGAVTASVANTAKRVIVMVYMAAVTGKALTDEQKMGSGIAITGVLLYALIDDLLKSKKKTKAA</sequence>
<accession>A0AAD8Y205</accession>
<dbReference type="PANTHER" id="PTHR11132">
    <property type="entry name" value="SOLUTE CARRIER FAMILY 35"/>
    <property type="match status" value="1"/>
</dbReference>
<feature type="transmembrane region" description="Helical" evidence="5">
    <location>
        <begin position="6"/>
        <end position="22"/>
    </location>
</feature>
<dbReference type="AlphaFoldDB" id="A0AAD8Y205"/>
<evidence type="ECO:0000256" key="4">
    <source>
        <dbReference type="ARBA" id="ARBA00023136"/>
    </source>
</evidence>
<evidence type="ECO:0000313" key="7">
    <source>
        <dbReference type="EMBL" id="KAK1737572.1"/>
    </source>
</evidence>
<gene>
    <name evidence="7" type="ORF">QTG54_011858</name>
</gene>
<proteinExistence type="predicted"/>
<dbReference type="SUPFAM" id="SSF103481">
    <property type="entry name" value="Multidrug resistance efflux transporter EmrE"/>
    <property type="match status" value="1"/>
</dbReference>
<keyword evidence="8" id="KW-1185">Reference proteome</keyword>
<dbReference type="InterPro" id="IPR050186">
    <property type="entry name" value="TPT_transporter"/>
</dbReference>
<evidence type="ECO:0000313" key="8">
    <source>
        <dbReference type="Proteomes" id="UP001224775"/>
    </source>
</evidence>
<comment type="caution">
    <text evidence="7">The sequence shown here is derived from an EMBL/GenBank/DDBJ whole genome shotgun (WGS) entry which is preliminary data.</text>
</comment>
<feature type="transmembrane region" description="Helical" evidence="5">
    <location>
        <begin position="253"/>
        <end position="270"/>
    </location>
</feature>
<reference evidence="7" key="1">
    <citation type="submission" date="2023-06" db="EMBL/GenBank/DDBJ databases">
        <title>Survivors Of The Sea: Transcriptome response of Skeletonema marinoi to long-term dormancy.</title>
        <authorList>
            <person name="Pinder M.I.M."/>
            <person name="Kourtchenko O."/>
            <person name="Robertson E.K."/>
            <person name="Larsson T."/>
            <person name="Maumus F."/>
            <person name="Osuna-Cruz C.M."/>
            <person name="Vancaester E."/>
            <person name="Stenow R."/>
            <person name="Vandepoele K."/>
            <person name="Ploug H."/>
            <person name="Bruchert V."/>
            <person name="Godhe A."/>
            <person name="Topel M."/>
        </authorList>
    </citation>
    <scope>NUCLEOTIDE SEQUENCE</scope>
    <source>
        <strain evidence="7">R05AC</strain>
    </source>
</reference>
<dbReference type="Proteomes" id="UP001224775">
    <property type="component" value="Unassembled WGS sequence"/>
</dbReference>
<dbReference type="InterPro" id="IPR037185">
    <property type="entry name" value="EmrE-like"/>
</dbReference>
<evidence type="ECO:0000259" key="6">
    <source>
        <dbReference type="Pfam" id="PF03151"/>
    </source>
</evidence>
<dbReference type="GO" id="GO:0016020">
    <property type="term" value="C:membrane"/>
    <property type="evidence" value="ECO:0007669"/>
    <property type="project" value="UniProtKB-SubCell"/>
</dbReference>
<organism evidence="7 8">
    <name type="scientific">Skeletonema marinoi</name>
    <dbReference type="NCBI Taxonomy" id="267567"/>
    <lineage>
        <taxon>Eukaryota</taxon>
        <taxon>Sar</taxon>
        <taxon>Stramenopiles</taxon>
        <taxon>Ochrophyta</taxon>
        <taxon>Bacillariophyta</taxon>
        <taxon>Coscinodiscophyceae</taxon>
        <taxon>Thalassiosirophycidae</taxon>
        <taxon>Thalassiosirales</taxon>
        <taxon>Skeletonemataceae</taxon>
        <taxon>Skeletonema</taxon>
        <taxon>Skeletonema marinoi-dohrnii complex</taxon>
    </lineage>
</organism>
<feature type="transmembrane region" description="Helical" evidence="5">
    <location>
        <begin position="118"/>
        <end position="138"/>
    </location>
</feature>
<keyword evidence="2 5" id="KW-0812">Transmembrane</keyword>
<evidence type="ECO:0000256" key="2">
    <source>
        <dbReference type="ARBA" id="ARBA00022692"/>
    </source>
</evidence>
<evidence type="ECO:0000256" key="1">
    <source>
        <dbReference type="ARBA" id="ARBA00004141"/>
    </source>
</evidence>
<dbReference type="InterPro" id="IPR004853">
    <property type="entry name" value="Sugar_P_trans_dom"/>
</dbReference>
<dbReference type="EMBL" id="JATAAI010000025">
    <property type="protein sequence ID" value="KAK1737572.1"/>
    <property type="molecule type" value="Genomic_DNA"/>
</dbReference>
<feature type="transmembrane region" description="Helical" evidence="5">
    <location>
        <begin position="213"/>
        <end position="233"/>
    </location>
</feature>
<dbReference type="Pfam" id="PF03151">
    <property type="entry name" value="TPT"/>
    <property type="match status" value="1"/>
</dbReference>
<feature type="domain" description="Sugar phosphate transporter" evidence="6">
    <location>
        <begin position="12"/>
        <end position="324"/>
    </location>
</feature>
<comment type="subcellular location">
    <subcellularLocation>
        <location evidence="1">Membrane</location>
        <topology evidence="1">Multi-pass membrane protein</topology>
    </subcellularLocation>
</comment>
<feature type="transmembrane region" description="Helical" evidence="5">
    <location>
        <begin position="175"/>
        <end position="192"/>
    </location>
</feature>
<feature type="transmembrane region" description="Helical" evidence="5">
    <location>
        <begin position="43"/>
        <end position="66"/>
    </location>
</feature>
<protein>
    <submittedName>
        <fullName evidence="7">Triose-phosphate transporter family protein</fullName>
    </submittedName>
</protein>
<feature type="transmembrane region" description="Helical" evidence="5">
    <location>
        <begin position="145"/>
        <end position="163"/>
    </location>
</feature>
<evidence type="ECO:0000256" key="5">
    <source>
        <dbReference type="SAM" id="Phobius"/>
    </source>
</evidence>
<keyword evidence="3 5" id="KW-1133">Transmembrane helix</keyword>
<evidence type="ECO:0000256" key="3">
    <source>
        <dbReference type="ARBA" id="ARBA00022989"/>
    </source>
</evidence>
<keyword evidence="4 5" id="KW-0472">Membrane</keyword>